<dbReference type="PANTHER" id="PTHR45692">
    <property type="entry name" value="G_PROTEIN_RECEP_F2_4 DOMAIN-CONTAINING PROTEIN"/>
    <property type="match status" value="1"/>
</dbReference>
<dbReference type="InterPro" id="IPR000203">
    <property type="entry name" value="GPS"/>
</dbReference>
<comment type="subcellular location">
    <subcellularLocation>
        <location evidence="1">Membrane</location>
    </subcellularLocation>
</comment>
<dbReference type="Gene3D" id="2.60.220.50">
    <property type="match status" value="2"/>
</dbReference>
<dbReference type="PANTHER" id="PTHR45692:SF1">
    <property type="entry name" value="G-PROTEIN COUPLED RECEPTORS FAMILY 2 PROFILE 2 DOMAIN-CONTAINING PROTEIN"/>
    <property type="match status" value="1"/>
</dbReference>
<keyword evidence="3" id="KW-1133">Transmembrane helix</keyword>
<keyword evidence="6" id="KW-1185">Reference proteome</keyword>
<evidence type="ECO:0000313" key="5">
    <source>
        <dbReference type="EMBL" id="KAJ8978833.1"/>
    </source>
</evidence>
<gene>
    <name evidence="5" type="ORF">NQ317_010833</name>
</gene>
<evidence type="ECO:0000256" key="2">
    <source>
        <dbReference type="ARBA" id="ARBA00022692"/>
    </source>
</evidence>
<name>A0ABQ9JMH9_9CUCU</name>
<sequence>MATDHLKCVGNMYQVMVRVRLIVIKFCVFVMVMSNANGDDNICPEQIVGNLTWPETKGSSCARSTPLCINDQMEITTRCCDAQGNWEDLPSCRYIQEEIKSPCPRFVTQWSKSMCIIVIEDTAYPPKCPYEETLPFLTYIESVDPAFFPIWMPISRYIGAYGIGLFHWMEPTYLYGDTFMSCGNETCDHYYYSRPITDKNCLLFHNASYAKAVPCNEIHTGVCAYRSLPERMTSYCSQNFPFCMQSDYSTKSKCFCQSPVNSTSVVLGAEFHEPYQNLLYPYLSEDMCYIGLEKRPDGSYLWENSNTIINYTHWAEDAVFGDDYMYGVISKNGWGLAKTKKEASCDIHEVDLPFKDNEISLEYVDDENRFIVNLTNPSSWVWNDSTPIVFCFTDAARDQIITKMEVEGSVNSGYATYFFQRHTDGPGTYWCEAFVYPDVTIKRSNEFLLRFSDFFIEEYVAILKTTYDEDSNPLTETKIRMLQNDLADQLEASDIVNFYPRIYKIVEVDEEKLEITLNFHIINPNQSEPLKLYSSLRGYLEQSLQNFTFINVFSVDKCIGIQTGNSPQTVTWPVTNINDVATKPREGYCVNVDGSIMYRYCNGNYIDGAQWSVLEEPCTIQQSTNVTVNLTNIINLNKPQDYIEQVVEIVDDHSMSLVPLDIHLLSLFLKQVAMADEIDIKLAAKIVSGVMNIPGSVIRESQAFFNSTDRILYYTDEIIKNSEFIGEIIESNIIIVSYNINKTNLSGLAVKIDDQSYFYTILYDEFDLNSLPSESDAALLLSPELFLQLTQNSEHTLTSNTRIIFTVFRNSELFNEEWLNLVNTSIILGVALPDFEEPLLGNIFAVYNGNYVDRDFNCSYWDYDLNGKRGVWKTEGVGNVSDYSIVCNFNRLTQLALTQRKKVNVTEKLENILGSNTSLSEKLESVYILISYYRTKFQPVDVMLVANLFYEVTSSSEDNIDVVAKILNKIIYIPTEVLQNSQLTYNATGKILIYFEQILKQSTGSRLLQTDNFYAIVQHLSEDIVYGFALSNCDDRCNLTLFNEYPTEANILDIENLDTALLLGKDILEQVLNTENYDPKLIVSIFLNDALFIEDNRSLEIGTKVVGVSIPDFEEELNEAIRLLYSIVSYTMYIDRDVLHSSQEQSQATDLILYHLTRIASLYKNNKLLRENNVALVTALLSTSGLNGIAVKNYATEYQIIFLYEENSSNLTQFDAVLRINTGVLRQLVEAENENYTARFVAMVFFDDSLFNEEIVARNANPVFGLYFPDYNQTLTGEIKLSFQKSSGDDRNYNCFTWNYQANKNFTTINGFWEYDGRCVGLGEDGIDRINAIVNNILKISKEMLLEAQINHQALSSILSSIKFVAGFSGSHPYSYINNNFGVVVCPLNSSLPIGAVVTQNEVSCLLNMTEMYFADAEQVIAGLALGESLLNQTFSTNIPSKIVVMVLLDDIFFEDVTGRKTSVILGISIPNLDECLQGDIIALFSKNLYNGSKYDCAYWNDTLNSTWNIERDKLGTGSFTQCNFKQATYLALIESASISNSTIITELLQTILNSNATASEKVNETKAVLDFYREGFGAEHVYIVAKILSYLDSVSFDDVQVTAAIASIIMNIPRKILVESQEIYNATDWILYQVDRIAKSYNSTAEIETDNLVVIINKNISGVAIKNCNITCEVIVLANGDTLDEKENINTALLIDDELAQQIQDSLLIVTVYYHDALFNEGYNSTYQNVGQIIGVIIPLVEFEMKGLFRFYYYSEVNTTEVCAFWNYTVNEDSISKGYWETEKKPFGPSQLSLCESKHSTHFALLETQKNVTNDLENILNSNMTVKEKLAEVITITSNIPDTLSAVDIHLIAKILDNALDDMDSEGMVLISHIISHLFHVPRKILRESQLSFNATDRILHSIDEMAKVVDKQDGEPIIQENFVVAVFELKSSNISGLMLHTCNQTLCNITILKK</sequence>
<accession>A0ABQ9JMH9</accession>
<organism evidence="5 6">
    <name type="scientific">Molorchus minor</name>
    <dbReference type="NCBI Taxonomy" id="1323400"/>
    <lineage>
        <taxon>Eukaryota</taxon>
        <taxon>Metazoa</taxon>
        <taxon>Ecdysozoa</taxon>
        <taxon>Arthropoda</taxon>
        <taxon>Hexapoda</taxon>
        <taxon>Insecta</taxon>
        <taxon>Pterygota</taxon>
        <taxon>Neoptera</taxon>
        <taxon>Endopterygota</taxon>
        <taxon>Coleoptera</taxon>
        <taxon>Polyphaga</taxon>
        <taxon>Cucujiformia</taxon>
        <taxon>Chrysomeloidea</taxon>
        <taxon>Cerambycidae</taxon>
        <taxon>Lamiinae</taxon>
        <taxon>Monochamini</taxon>
        <taxon>Molorchus</taxon>
    </lineage>
</organism>
<reference evidence="5" key="1">
    <citation type="journal article" date="2023" name="Insect Mol. Biol.">
        <title>Genome sequencing provides insights into the evolution of gene families encoding plant cell wall-degrading enzymes in longhorned beetles.</title>
        <authorList>
            <person name="Shin N.R."/>
            <person name="Okamura Y."/>
            <person name="Kirsch R."/>
            <person name="Pauchet Y."/>
        </authorList>
    </citation>
    <scope>NUCLEOTIDE SEQUENCE</scope>
    <source>
        <strain evidence="5">MMC_N1</strain>
    </source>
</reference>
<keyword evidence="2" id="KW-0812">Transmembrane</keyword>
<dbReference type="EMBL" id="JAPWTJ010000399">
    <property type="protein sequence ID" value="KAJ8978833.1"/>
    <property type="molecule type" value="Genomic_DNA"/>
</dbReference>
<evidence type="ECO:0000256" key="3">
    <source>
        <dbReference type="ARBA" id="ARBA00022989"/>
    </source>
</evidence>
<evidence type="ECO:0000256" key="1">
    <source>
        <dbReference type="ARBA" id="ARBA00004370"/>
    </source>
</evidence>
<proteinExistence type="predicted"/>
<evidence type="ECO:0000313" key="6">
    <source>
        <dbReference type="Proteomes" id="UP001162164"/>
    </source>
</evidence>
<dbReference type="Proteomes" id="UP001162164">
    <property type="component" value="Unassembled WGS sequence"/>
</dbReference>
<evidence type="ECO:0000256" key="4">
    <source>
        <dbReference type="ARBA" id="ARBA00023136"/>
    </source>
</evidence>
<comment type="caution">
    <text evidence="5">The sequence shown here is derived from an EMBL/GenBank/DDBJ whole genome shotgun (WGS) entry which is preliminary data.</text>
</comment>
<protein>
    <submittedName>
        <fullName evidence="5">Uncharacterized protein</fullName>
    </submittedName>
</protein>
<dbReference type="InterPro" id="IPR046338">
    <property type="entry name" value="GAIN_dom_sf"/>
</dbReference>
<dbReference type="Pfam" id="PF01825">
    <property type="entry name" value="GPS"/>
    <property type="match status" value="1"/>
</dbReference>
<keyword evidence="4" id="KW-0472">Membrane</keyword>